<dbReference type="SUPFAM" id="SSF50998">
    <property type="entry name" value="Quinoprotein alcohol dehydrogenase-like"/>
    <property type="match status" value="1"/>
</dbReference>
<dbReference type="GO" id="GO:0032040">
    <property type="term" value="C:small-subunit processome"/>
    <property type="evidence" value="ECO:0007669"/>
    <property type="project" value="EnsemblFungi"/>
</dbReference>
<name>A0A0G2EY24_PHACM</name>
<keyword evidence="2" id="KW-0677">Repeat</keyword>
<dbReference type="PANTHER" id="PTHR22840:SF12">
    <property type="entry name" value="WD REPEAT-CONTAINING PROTEIN 36"/>
    <property type="match status" value="1"/>
</dbReference>
<dbReference type="OrthoDB" id="10250769at2759"/>
<dbReference type="InterPro" id="IPR019775">
    <property type="entry name" value="WD40_repeat_CS"/>
</dbReference>
<evidence type="ECO:0000313" key="7">
    <source>
        <dbReference type="Proteomes" id="UP000053317"/>
    </source>
</evidence>
<dbReference type="InterPro" id="IPR015943">
    <property type="entry name" value="WD40/YVTN_repeat-like_dom_sf"/>
</dbReference>
<reference evidence="6 7" key="2">
    <citation type="submission" date="2015-05" db="EMBL/GenBank/DDBJ databases">
        <authorList>
            <person name="Morales-Cruz A."/>
            <person name="Amrine K.C."/>
            <person name="Cantu D."/>
        </authorList>
    </citation>
    <scope>NUCLEOTIDE SEQUENCE [LARGE SCALE GENOMIC DNA]</scope>
    <source>
        <strain evidence="6">UCRPC4</strain>
    </source>
</reference>
<dbReference type="InterPro" id="IPR007319">
    <property type="entry name" value="WDR36/Utp21_C"/>
</dbReference>
<dbReference type="PROSITE" id="PS50082">
    <property type="entry name" value="WD_REPEATS_2"/>
    <property type="match status" value="2"/>
</dbReference>
<evidence type="ECO:0000259" key="4">
    <source>
        <dbReference type="Pfam" id="PF04192"/>
    </source>
</evidence>
<dbReference type="AlphaFoldDB" id="A0A0G2EY24"/>
<dbReference type="Pfam" id="PF25168">
    <property type="entry name" value="Beta-prop_WDR36-Utp21_2nd"/>
    <property type="match status" value="1"/>
</dbReference>
<protein>
    <submittedName>
        <fullName evidence="6">Putative snorna binding protein</fullName>
    </submittedName>
</protein>
<sequence>MPALEDDFAQPLAKRQKLANGSKRGPNGSRIFAPYRTLGLVSPTSVPFTTVPLGKTTFQVTTSIGRTIQTHDLARGLNLVFLSRPRTPANITATCAYKDRIFVAWGGNNKDRGRGVWVFKRGKLLGELEPPSRVDEPTNRLLVLGAWLVGCGSRSVEVWNSETLEHYTTLTPSSSGTGETLSGSICALPTFLNKVFIGRKDGNVEVWNLSTGRLIHTLLPSSSKRGSITALEPTPALSILAIAYADGSITIRNVETDEVLLEFQQKSLVTSISFRTDGLGAGNDGRDEGIMATGSVESGDVTFWDLNEGGKVKGILRGAHNKLSSRDTSGITKIQFLPGQPVLLSSGSDNSLKSWIFDEVPFSPLPRPLHSRSGHSAPIIRLLFTPTGSDEADAVGKWILSSSQDRTLWCFSTRRDGQNTEVSQGQVKTKAKKSGDTLEDLRTPEITSIACCLNRDGGMGSTNVSKPWSNIKTTNAEEANQIGWESIITTHRGDRFARTWSWGRRKAGRWTFETSDKTEASSTCITACGTFALVGSSGGSLDMFNLQSGMHRQRFPPRLNPNEVKQQRLKALQDGHDDITSSAAHDRELTGVAVDNLNEHVISCGLDGAVKIWDFKTGKLIGHIKMPYSASITALKYNSIAGLVSVSCDDFCVRLVDVETRRIVRELWGAGGQIYDHCFSSDGRWIVACSMDSIVRIWDLSTGSLIDAFRTATTCTSLAFSSSGEYLATAHSNESGIELWTNKSLYTHIPVHEIHDIQGVIDLSEIDPTVSSTGVLPAQDEDVVPPGGLDEGQTIPDDLDNEISSDLLTLSIVPRTRWETLLHLDTIKERNKPREGPKQPQKAPFFLQSGNAAAPENTDQQGSSRVSRLELTNSQRSKFTELLASSAVSFQFDALIQELASLSPAAADLEIRSLQLSELEYFVRAMTARLQDRKDYELVNTWMTCFIRLHGDFIEENDALQAAITKWRSVLKDEERRLSTVIGYCSGVIDFLRSGR</sequence>
<dbReference type="InterPro" id="IPR001680">
    <property type="entry name" value="WD40_rpt"/>
</dbReference>
<dbReference type="SUPFAM" id="SSF101908">
    <property type="entry name" value="Putative isomerase YbhE"/>
    <property type="match status" value="1"/>
</dbReference>
<evidence type="ECO:0000256" key="3">
    <source>
        <dbReference type="PROSITE-ProRule" id="PRU00221"/>
    </source>
</evidence>
<dbReference type="GO" id="GO:0034388">
    <property type="term" value="C:Pwp2p-containing subcomplex of 90S preribosome"/>
    <property type="evidence" value="ECO:0007669"/>
    <property type="project" value="EnsemblFungi"/>
</dbReference>
<evidence type="ECO:0000256" key="2">
    <source>
        <dbReference type="ARBA" id="ARBA00022737"/>
    </source>
</evidence>
<keyword evidence="7" id="KW-1185">Reference proteome</keyword>
<gene>
    <name evidence="6" type="ORF">UCRPC4_g01294</name>
</gene>
<feature type="domain" description="WDR36/Utp21 N-terminal" evidence="5">
    <location>
        <begin position="60"/>
        <end position="358"/>
    </location>
</feature>
<dbReference type="PROSITE" id="PS00678">
    <property type="entry name" value="WD_REPEATS_1"/>
    <property type="match status" value="2"/>
</dbReference>
<dbReference type="Gene3D" id="2.130.10.10">
    <property type="entry name" value="YVTN repeat-like/Quinoprotein amine dehydrogenase"/>
    <property type="match status" value="2"/>
</dbReference>
<keyword evidence="1 3" id="KW-0853">WD repeat</keyword>
<evidence type="ECO:0000259" key="5">
    <source>
        <dbReference type="Pfam" id="PF25171"/>
    </source>
</evidence>
<reference evidence="6 7" key="1">
    <citation type="submission" date="2015-05" db="EMBL/GenBank/DDBJ databases">
        <title>Distinctive expansion of gene families associated with plant cell wall degradation and secondary metabolism in the genomes of grapevine trunk pathogens.</title>
        <authorList>
            <person name="Lawrence D.P."/>
            <person name="Travadon R."/>
            <person name="Rolshausen P.E."/>
            <person name="Baumgartner K."/>
        </authorList>
    </citation>
    <scope>NUCLEOTIDE SEQUENCE [LARGE SCALE GENOMIC DNA]</scope>
    <source>
        <strain evidence="6">UCRPC4</strain>
    </source>
</reference>
<feature type="repeat" description="WD" evidence="3">
    <location>
        <begin position="667"/>
        <end position="708"/>
    </location>
</feature>
<dbReference type="InterPro" id="IPR059157">
    <property type="entry name" value="WDR36-Utp21_N"/>
</dbReference>
<dbReference type="SMART" id="SM00320">
    <property type="entry name" value="WD40"/>
    <property type="match status" value="8"/>
</dbReference>
<feature type="domain" description="WDR36/Utp21 C-terminal" evidence="4">
    <location>
        <begin position="802"/>
        <end position="993"/>
    </location>
</feature>
<accession>A0A0G2EY24</accession>
<dbReference type="EMBL" id="LCWF01000030">
    <property type="protein sequence ID" value="KKY27069.1"/>
    <property type="molecule type" value="Genomic_DNA"/>
</dbReference>
<dbReference type="Proteomes" id="UP000053317">
    <property type="component" value="Unassembled WGS sequence"/>
</dbReference>
<dbReference type="InterPro" id="IPR011047">
    <property type="entry name" value="Quinoprotein_ADH-like_sf"/>
</dbReference>
<evidence type="ECO:0000313" key="6">
    <source>
        <dbReference type="EMBL" id="KKY27069.1"/>
    </source>
</evidence>
<proteinExistence type="predicted"/>
<dbReference type="PANTHER" id="PTHR22840">
    <property type="entry name" value="WD REPEAT-CONTAINING PROTEIN 36"/>
    <property type="match status" value="1"/>
</dbReference>
<evidence type="ECO:0000256" key="1">
    <source>
        <dbReference type="ARBA" id="ARBA00022574"/>
    </source>
</evidence>
<comment type="caution">
    <text evidence="6">The sequence shown here is derived from an EMBL/GenBank/DDBJ whole genome shotgun (WGS) entry which is preliminary data.</text>
</comment>
<dbReference type="Pfam" id="PF04192">
    <property type="entry name" value="Utp21"/>
    <property type="match status" value="1"/>
</dbReference>
<dbReference type="PROSITE" id="PS50294">
    <property type="entry name" value="WD_REPEATS_REGION"/>
    <property type="match status" value="1"/>
</dbReference>
<organism evidence="6 7">
    <name type="scientific">Phaeomoniella chlamydospora</name>
    <name type="common">Phaeoacremonium chlamydosporum</name>
    <dbReference type="NCBI Taxonomy" id="158046"/>
    <lineage>
        <taxon>Eukaryota</taxon>
        <taxon>Fungi</taxon>
        <taxon>Dikarya</taxon>
        <taxon>Ascomycota</taxon>
        <taxon>Pezizomycotina</taxon>
        <taxon>Eurotiomycetes</taxon>
        <taxon>Chaetothyriomycetidae</taxon>
        <taxon>Phaeomoniellales</taxon>
        <taxon>Phaeomoniellaceae</taxon>
        <taxon>Phaeomoniella</taxon>
    </lineage>
</organism>
<feature type="repeat" description="WD" evidence="3">
    <location>
        <begin position="582"/>
        <end position="623"/>
    </location>
</feature>
<dbReference type="Pfam" id="PF25171">
    <property type="entry name" value="Beta-prop_WDR36-Utp21_1st"/>
    <property type="match status" value="1"/>
</dbReference>
<dbReference type="GO" id="GO:0006364">
    <property type="term" value="P:rRNA processing"/>
    <property type="evidence" value="ECO:0007669"/>
    <property type="project" value="EnsemblFungi"/>
</dbReference>